<feature type="region of interest" description="Disordered" evidence="3">
    <location>
        <begin position="160"/>
        <end position="193"/>
    </location>
</feature>
<dbReference type="FunFam" id="2.30.30.140:FF:000036">
    <property type="entry name" value="PWWP domain-containing protein 2A"/>
    <property type="match status" value="1"/>
</dbReference>
<dbReference type="OrthoDB" id="5964980at2759"/>
<dbReference type="OMA" id="NAWSRMP"/>
<keyword evidence="6" id="KW-1185">Reference proteome</keyword>
<reference evidence="5" key="1">
    <citation type="submission" date="2022-11" db="UniProtKB">
        <authorList>
            <consortium name="EnsemblMetazoa"/>
        </authorList>
    </citation>
    <scope>IDENTIFICATION</scope>
</reference>
<dbReference type="GeneID" id="119734801"/>
<evidence type="ECO:0000256" key="3">
    <source>
        <dbReference type="SAM" id="MobiDB-lite"/>
    </source>
</evidence>
<dbReference type="PANTHER" id="PTHR16112:SF22">
    <property type="entry name" value="PWWP DOMAIN-CONTAINING 2B"/>
    <property type="match status" value="1"/>
</dbReference>
<feature type="compositionally biased region" description="Polar residues" evidence="3">
    <location>
        <begin position="160"/>
        <end position="169"/>
    </location>
</feature>
<dbReference type="EnsemblMetazoa" id="XM_038208368.1">
    <property type="protein sequence ID" value="XP_038064296.1"/>
    <property type="gene ID" value="LOC119734801"/>
</dbReference>
<dbReference type="CDD" id="cd20140">
    <property type="entry name" value="PWWP_PWWP2"/>
    <property type="match status" value="1"/>
</dbReference>
<evidence type="ECO:0000313" key="6">
    <source>
        <dbReference type="Proteomes" id="UP000887568"/>
    </source>
</evidence>
<dbReference type="GO" id="GO:0010369">
    <property type="term" value="C:chromocenter"/>
    <property type="evidence" value="ECO:0007669"/>
    <property type="project" value="TreeGrafter"/>
</dbReference>
<sequence length="561" mass="62433">MATGQEKHNLKPGTMVAVEVEQAVNNVLMVCFRSGGKIYRGALIDTQIGRCPLGISSPVSLCERLKNNFDEVSQSERATTVVVMPQENGPGEVGKVEHSALSYRQSYFQDMPLPSPRPLLMNKTANFKEKKMSNTSVRTRPIRLRPRRPLCSKCRSQCSNSAAASGSHTSGKKTDKLPLIRKHKKEDASTKYVGNKKSKTCSADVTGVRKTSPVIKISYASPQGKGHVVRIPAKTHSATYRNSTESNRTSKLKQTEQLKSQKILKKARTPPKRKSSKPVKPVLNGFLHSSDTKSYHEEHRRIRIIKSEGTYYSTAPNHCGDVKSYSRSQLMDQSQSMASSGNTTVGSLHCVSRCQGVRESNAKSTNKQDDNMLGIDSAHACSTSREYHNHRKDKCGPDDIVVGSSVEGIMDVCMETEESNIISVVHAKDHVPPLKVQVHKKNVTKSRLQDGREMCIGDIVWGKITGFPWWPGRIVEIVVSRHEDGTLISQLAQITWFASTTISHMPLTELYPFLPYFTERYNRKKKGIYRDAVRQATEAATTLSAEVRALNTMFETSTLQP</sequence>
<evidence type="ECO:0000259" key="4">
    <source>
        <dbReference type="PROSITE" id="PS50812"/>
    </source>
</evidence>
<dbReference type="InterPro" id="IPR000313">
    <property type="entry name" value="PWWP_dom"/>
</dbReference>
<keyword evidence="2" id="KW-0804">Transcription</keyword>
<protein>
    <recommendedName>
        <fullName evidence="4">PWWP domain-containing protein</fullName>
    </recommendedName>
</protein>
<dbReference type="SUPFAM" id="SSF63748">
    <property type="entry name" value="Tudor/PWWP/MBT"/>
    <property type="match status" value="1"/>
</dbReference>
<evidence type="ECO:0000313" key="5">
    <source>
        <dbReference type="EnsemblMetazoa" id="XP_038064296.1"/>
    </source>
</evidence>
<feature type="region of interest" description="Disordered" evidence="3">
    <location>
        <begin position="264"/>
        <end position="288"/>
    </location>
</feature>
<dbReference type="GO" id="GO:0003682">
    <property type="term" value="F:chromatin binding"/>
    <property type="evidence" value="ECO:0007669"/>
    <property type="project" value="TreeGrafter"/>
</dbReference>
<feature type="compositionally biased region" description="Basic residues" evidence="3">
    <location>
        <begin position="264"/>
        <end position="277"/>
    </location>
</feature>
<dbReference type="PROSITE" id="PS50812">
    <property type="entry name" value="PWWP"/>
    <property type="match status" value="1"/>
</dbReference>
<dbReference type="AlphaFoldDB" id="A0A914AL53"/>
<feature type="domain" description="PWWP" evidence="4">
    <location>
        <begin position="456"/>
        <end position="516"/>
    </location>
</feature>
<dbReference type="RefSeq" id="XP_038064296.1">
    <property type="nucleotide sequence ID" value="XM_038208368.1"/>
</dbReference>
<evidence type="ECO:0000256" key="2">
    <source>
        <dbReference type="ARBA" id="ARBA00023163"/>
    </source>
</evidence>
<accession>A0A914AL53</accession>
<keyword evidence="1" id="KW-0805">Transcription regulation</keyword>
<evidence type="ECO:0000256" key="1">
    <source>
        <dbReference type="ARBA" id="ARBA00023015"/>
    </source>
</evidence>
<dbReference type="Proteomes" id="UP000887568">
    <property type="component" value="Unplaced"/>
</dbReference>
<dbReference type="Pfam" id="PF00855">
    <property type="entry name" value="PWWP"/>
    <property type="match status" value="1"/>
</dbReference>
<organism evidence="5 6">
    <name type="scientific">Patiria miniata</name>
    <name type="common">Bat star</name>
    <name type="synonym">Asterina miniata</name>
    <dbReference type="NCBI Taxonomy" id="46514"/>
    <lineage>
        <taxon>Eukaryota</taxon>
        <taxon>Metazoa</taxon>
        <taxon>Echinodermata</taxon>
        <taxon>Eleutherozoa</taxon>
        <taxon>Asterozoa</taxon>
        <taxon>Asteroidea</taxon>
        <taxon>Valvatacea</taxon>
        <taxon>Valvatida</taxon>
        <taxon>Asterinidae</taxon>
        <taxon>Patiria</taxon>
    </lineage>
</organism>
<dbReference type="Gene3D" id="2.30.30.140">
    <property type="match status" value="1"/>
</dbReference>
<dbReference type="PANTHER" id="PTHR16112">
    <property type="entry name" value="METHYL-CPG BINDING PROTEIN, DROSOPHILA"/>
    <property type="match status" value="1"/>
</dbReference>
<proteinExistence type="predicted"/>
<dbReference type="GO" id="GO:0005634">
    <property type="term" value="C:nucleus"/>
    <property type="evidence" value="ECO:0007669"/>
    <property type="project" value="TreeGrafter"/>
</dbReference>
<name>A0A914AL53_PATMI</name>